<keyword evidence="2" id="KW-0732">Signal</keyword>
<comment type="caution">
    <text evidence="3">The sequence shown here is derived from an EMBL/GenBank/DDBJ whole genome shotgun (WGS) entry which is preliminary data.</text>
</comment>
<dbReference type="EMBL" id="MQUC01000003">
    <property type="protein sequence ID" value="PRP68191.1"/>
    <property type="molecule type" value="Genomic_DNA"/>
</dbReference>
<dbReference type="Proteomes" id="UP000239532">
    <property type="component" value="Unassembled WGS sequence"/>
</dbReference>
<dbReference type="Gene3D" id="2.40.50.120">
    <property type="match status" value="1"/>
</dbReference>
<keyword evidence="1" id="KW-0175">Coiled coil</keyword>
<evidence type="ECO:0000256" key="1">
    <source>
        <dbReference type="SAM" id="Coils"/>
    </source>
</evidence>
<dbReference type="PROSITE" id="PS51257">
    <property type="entry name" value="PROKAR_LIPOPROTEIN"/>
    <property type="match status" value="1"/>
</dbReference>
<feature type="coiled-coil region" evidence="1">
    <location>
        <begin position="135"/>
        <end position="162"/>
    </location>
</feature>
<evidence type="ECO:0000313" key="4">
    <source>
        <dbReference type="Proteomes" id="UP000239532"/>
    </source>
</evidence>
<organism evidence="3 4">
    <name type="scientific">Nonlabens agnitus</name>
    <dbReference type="NCBI Taxonomy" id="870484"/>
    <lineage>
        <taxon>Bacteria</taxon>
        <taxon>Pseudomonadati</taxon>
        <taxon>Bacteroidota</taxon>
        <taxon>Flavobacteriia</taxon>
        <taxon>Flavobacteriales</taxon>
        <taxon>Flavobacteriaceae</taxon>
        <taxon>Nonlabens</taxon>
    </lineage>
</organism>
<name>A0A2S9WXL0_9FLAO</name>
<evidence type="ECO:0000313" key="3">
    <source>
        <dbReference type="EMBL" id="PRP68191.1"/>
    </source>
</evidence>
<gene>
    <name evidence="3" type="ORF">BST86_14400</name>
</gene>
<protein>
    <submittedName>
        <fullName evidence="3">Uncharacterized protein</fullName>
    </submittedName>
</protein>
<keyword evidence="4" id="KW-1185">Reference proteome</keyword>
<dbReference type="AlphaFoldDB" id="A0A2S9WXL0"/>
<feature type="chain" id="PRO_5015587480" evidence="2">
    <location>
        <begin position="19"/>
        <end position="251"/>
    </location>
</feature>
<feature type="signal peptide" evidence="2">
    <location>
        <begin position="1"/>
        <end position="18"/>
    </location>
</feature>
<reference evidence="3 4" key="1">
    <citation type="submission" date="2016-11" db="EMBL/GenBank/DDBJ databases">
        <title>Trade-off between light-utilization and light-protection in marine flavobacteria.</title>
        <authorList>
            <person name="Kumagai Y."/>
        </authorList>
    </citation>
    <scope>NUCLEOTIDE SEQUENCE [LARGE SCALE GENOMIC DNA]</scope>
    <source>
        <strain evidence="3 4">JCM 17109</strain>
    </source>
</reference>
<accession>A0A2S9WXL0</accession>
<evidence type="ECO:0000256" key="2">
    <source>
        <dbReference type="SAM" id="SignalP"/>
    </source>
</evidence>
<proteinExistence type="predicted"/>
<dbReference type="InterPro" id="IPR008993">
    <property type="entry name" value="TIMP-like_OB-fold"/>
</dbReference>
<sequence length="251" mass="28976">MTLKIFALLFLFSQIAVAQSCVCYQKDLLNDFKDTDFIGVVNVLGKKSYPSDADIDVISISTQEIIKGSELSEFYIFQKKGNGKNNDQCKLYLKEGDQLLLYANQKGEYHYTMPCYRNKKLGNSEVNYQVYLQNHLKILRQLKRYQNELAEVTTRCSDAITDIQIGNTVGNIPLKTKHSRVGLYSVKFTEDDKIDRIEVVSTFNEEVDNKVRIALIKKKWKPCKLNDDRKLILGYFYTPATKYRQAHLSPL</sequence>